<dbReference type="EMBL" id="AP026966">
    <property type="protein sequence ID" value="BDT57623.1"/>
    <property type="molecule type" value="Genomic_DNA"/>
</dbReference>
<evidence type="ECO:0000256" key="1">
    <source>
        <dbReference type="SAM" id="Phobius"/>
    </source>
</evidence>
<keyword evidence="1" id="KW-0472">Membrane</keyword>
<dbReference type="RefSeq" id="WP_281912936.1">
    <property type="nucleotide sequence ID" value="NZ_AP026966.1"/>
</dbReference>
<feature type="transmembrane region" description="Helical" evidence="1">
    <location>
        <begin position="31"/>
        <end position="56"/>
    </location>
</feature>
<keyword evidence="1" id="KW-0812">Transmembrane</keyword>
<dbReference type="NCBIfam" id="NF041043">
    <property type="entry name" value="BPSS1780_fam"/>
    <property type="match status" value="1"/>
</dbReference>
<gene>
    <name evidence="2" type="ORF">MasN3_11170</name>
</gene>
<evidence type="ECO:0000313" key="2">
    <source>
        <dbReference type="EMBL" id="BDT57623.1"/>
    </source>
</evidence>
<reference evidence="2" key="1">
    <citation type="submission" date="2022-11" db="EMBL/GenBank/DDBJ databases">
        <title>Isolation and characterization of PLA-degrading bacterium Massilia sp. from Antarctic soil.</title>
        <authorList>
            <person name="Sato K."/>
            <person name="Gomez-Fuentes C."/>
            <person name="Ahmad S.A."/>
            <person name="Zulkharnain A."/>
        </authorList>
    </citation>
    <scope>NUCLEOTIDE SEQUENCE</scope>
    <source>
        <strain evidence="2">N-3</strain>
    </source>
</reference>
<feature type="transmembrane region" description="Helical" evidence="1">
    <location>
        <begin position="219"/>
        <end position="240"/>
    </location>
</feature>
<sequence length="261" mass="28471">MNSIPAITGWHWLKQGAGLFRKQPAALTTLLFANILISIGISAVPLLGPMIAVVLIPSFSMAFMKACLMIENGERVTPGVLLTGFRQPVVKDLCKVGLIYLAVSLLMAVITRFTVDPGFWEQVARQGREGGQPQVAGSDILAMFMIFGLDVAALMSLCFAAPLTYWQKMTAGKAVFYSFFAVVRSARVFIVLLLAWFAIFFGICMVITLLLGASNMTRVVIMWLIFLFILLLQCAMYVGYRQIFGKPVDGGAPTGGVNLTK</sequence>
<keyword evidence="1" id="KW-1133">Transmembrane helix</keyword>
<name>A0ABN6T8K7_9BURK</name>
<accession>A0ABN6T8K7</accession>
<evidence type="ECO:0000313" key="3">
    <source>
        <dbReference type="Proteomes" id="UP001163336"/>
    </source>
</evidence>
<feature type="transmembrane region" description="Helical" evidence="1">
    <location>
        <begin position="140"/>
        <end position="166"/>
    </location>
</feature>
<organism evidence="2 3">
    <name type="scientific">Massilia varians</name>
    <dbReference type="NCBI Taxonomy" id="457921"/>
    <lineage>
        <taxon>Bacteria</taxon>
        <taxon>Pseudomonadati</taxon>
        <taxon>Pseudomonadota</taxon>
        <taxon>Betaproteobacteria</taxon>
        <taxon>Burkholderiales</taxon>
        <taxon>Oxalobacteraceae</taxon>
        <taxon>Telluria group</taxon>
        <taxon>Massilia</taxon>
    </lineage>
</organism>
<protein>
    <recommendedName>
        <fullName evidence="4">Transmembrane protein</fullName>
    </recommendedName>
</protein>
<feature type="transmembrane region" description="Helical" evidence="1">
    <location>
        <begin position="187"/>
        <end position="213"/>
    </location>
</feature>
<dbReference type="InterPro" id="IPR047798">
    <property type="entry name" value="BPSS1780-like"/>
</dbReference>
<evidence type="ECO:0008006" key="4">
    <source>
        <dbReference type="Google" id="ProtNLM"/>
    </source>
</evidence>
<keyword evidence="3" id="KW-1185">Reference proteome</keyword>
<dbReference type="Proteomes" id="UP001163336">
    <property type="component" value="Chromosome"/>
</dbReference>
<feature type="transmembrane region" description="Helical" evidence="1">
    <location>
        <begin position="96"/>
        <end position="115"/>
    </location>
</feature>
<proteinExistence type="predicted"/>